<gene>
    <name evidence="1" type="ORF">M9H77_17785</name>
</gene>
<name>A0ACC0B5M7_CATRO</name>
<reference evidence="2" key="1">
    <citation type="journal article" date="2023" name="Nat. Plants">
        <title>Single-cell RNA sequencing provides a high-resolution roadmap for understanding the multicellular compartmentation of specialized metabolism.</title>
        <authorList>
            <person name="Sun S."/>
            <person name="Shen X."/>
            <person name="Li Y."/>
            <person name="Li Y."/>
            <person name="Wang S."/>
            <person name="Li R."/>
            <person name="Zhang H."/>
            <person name="Shen G."/>
            <person name="Guo B."/>
            <person name="Wei J."/>
            <person name="Xu J."/>
            <person name="St-Pierre B."/>
            <person name="Chen S."/>
            <person name="Sun C."/>
        </authorList>
    </citation>
    <scope>NUCLEOTIDE SEQUENCE [LARGE SCALE GENOMIC DNA]</scope>
</reference>
<protein>
    <submittedName>
        <fullName evidence="1">Uncharacterized protein</fullName>
    </submittedName>
</protein>
<dbReference type="EMBL" id="CM044704">
    <property type="protein sequence ID" value="KAI5667932.1"/>
    <property type="molecule type" value="Genomic_DNA"/>
</dbReference>
<evidence type="ECO:0000313" key="1">
    <source>
        <dbReference type="EMBL" id="KAI5667932.1"/>
    </source>
</evidence>
<evidence type="ECO:0000313" key="2">
    <source>
        <dbReference type="Proteomes" id="UP001060085"/>
    </source>
</evidence>
<accession>A0ACC0B5M7</accession>
<dbReference type="Proteomes" id="UP001060085">
    <property type="component" value="Linkage Group LG04"/>
</dbReference>
<organism evidence="1 2">
    <name type="scientific">Catharanthus roseus</name>
    <name type="common">Madagascar periwinkle</name>
    <name type="synonym">Vinca rosea</name>
    <dbReference type="NCBI Taxonomy" id="4058"/>
    <lineage>
        <taxon>Eukaryota</taxon>
        <taxon>Viridiplantae</taxon>
        <taxon>Streptophyta</taxon>
        <taxon>Embryophyta</taxon>
        <taxon>Tracheophyta</taxon>
        <taxon>Spermatophyta</taxon>
        <taxon>Magnoliopsida</taxon>
        <taxon>eudicotyledons</taxon>
        <taxon>Gunneridae</taxon>
        <taxon>Pentapetalae</taxon>
        <taxon>asterids</taxon>
        <taxon>lamiids</taxon>
        <taxon>Gentianales</taxon>
        <taxon>Apocynaceae</taxon>
        <taxon>Rauvolfioideae</taxon>
        <taxon>Vinceae</taxon>
        <taxon>Catharanthinae</taxon>
        <taxon>Catharanthus</taxon>
    </lineage>
</organism>
<comment type="caution">
    <text evidence="1">The sequence shown here is derived from an EMBL/GenBank/DDBJ whole genome shotgun (WGS) entry which is preliminary data.</text>
</comment>
<sequence length="110" mass="12826">MYVNLVDSKVRVNDLTHRIRWPVDEPALYQHWFETPDSLYIIANAFNLCVILIAQLGSTTVLPLYSYSDSPGGTFVITLLREQQNFIQIQLNDIRPIPPLHVQWIHHRTE</sequence>
<keyword evidence="2" id="KW-1185">Reference proteome</keyword>
<proteinExistence type="predicted"/>